<sequence>MSESSYAYKPLAEPTKNIRLVTLLPGDGDDQIKLRFSQTSLERAAIPHRSGQELKNARSSLPKDWEAYETLEARIIYIHRDAAGTTTTSWQHPDVNYTPKVEETDEAKSPSQDLPYEAISYIWGIEDNPLEVLIDLASKDSTEEPVEILVVVSTEPLRYAKLFLGQNLASSLRFLRNKDKKRVLWIDAICINQADTVERSAQVSRMRDIFSMASRVIVWVGPATQDSNVAMETLDYLGNQAVSTTERRRLPAPNAVEKTWFESSVQLPYDDSTWEAIRNLLKRPWFERLWVVQEAHLARKGLFLCGDEQLDWITFRYAILTLWYNKAASWSLPSVMRLIGNLVEFLPNKHPISDILYQVYGRSCTDSRDRVYGIHGLFPPNFQELILPDYTLSVDEVYRNTTVAHIGYSKRLEILRLCHTESSENSDTPSWVPNLSSKLKIARRMDWQFAAGHSRSEVSFEGPRTLIATGILCATVVKVHQPLHTGASLKECLQLVRGWEPENLESAKYVAGGSIREAHARTLTGNALKDRFPERDYAGSWDEWIAQDSPTALFGAKAKTPLSADSQPTPLEKLALSLVPGRAYVTTSEGYFGLAPIVARAGDIIAVFLGCESPILLRPQPNNKFRILGECLIFGLHDGNAFLGSLPSPWKAHVFNDSTGLFTILRFHNTETKITQDEDPRLDPLPEAWEAVDRGERTSEDPRIYRCFKHKQTGEIVNSDPRMEPDTLRARGVNLNSFALV</sequence>
<dbReference type="Pfam" id="PF06985">
    <property type="entry name" value="HET"/>
    <property type="match status" value="1"/>
</dbReference>
<dbReference type="InterPro" id="IPR052895">
    <property type="entry name" value="HetReg/Transcr_Mod"/>
</dbReference>
<keyword evidence="3" id="KW-1185">Reference proteome</keyword>
<name>A0A1E1K209_9HELO</name>
<evidence type="ECO:0000313" key="3">
    <source>
        <dbReference type="Proteomes" id="UP000178912"/>
    </source>
</evidence>
<dbReference type="EMBL" id="FJUX01000011">
    <property type="protein sequence ID" value="CZS92166.1"/>
    <property type="molecule type" value="Genomic_DNA"/>
</dbReference>
<evidence type="ECO:0000259" key="1">
    <source>
        <dbReference type="Pfam" id="PF06985"/>
    </source>
</evidence>
<gene>
    <name evidence="2" type="ORF">RAG0_02649</name>
</gene>
<reference evidence="3" key="1">
    <citation type="submission" date="2016-03" db="EMBL/GenBank/DDBJ databases">
        <authorList>
            <person name="Guldener U."/>
        </authorList>
    </citation>
    <scope>NUCLEOTIDE SEQUENCE [LARGE SCALE GENOMIC DNA]</scope>
    <source>
        <strain evidence="3">04CH-RAC-A.6.1</strain>
    </source>
</reference>
<dbReference type="OrthoDB" id="4850726at2759"/>
<evidence type="ECO:0000313" key="2">
    <source>
        <dbReference type="EMBL" id="CZS92166.1"/>
    </source>
</evidence>
<proteinExistence type="predicted"/>
<dbReference type="Proteomes" id="UP000178912">
    <property type="component" value="Unassembled WGS sequence"/>
</dbReference>
<dbReference type="AlphaFoldDB" id="A0A1E1K209"/>
<dbReference type="PANTHER" id="PTHR24148">
    <property type="entry name" value="ANKYRIN REPEAT DOMAIN-CONTAINING PROTEIN 39 HOMOLOG-RELATED"/>
    <property type="match status" value="1"/>
</dbReference>
<dbReference type="Pfam" id="PF26639">
    <property type="entry name" value="Het-6_barrel"/>
    <property type="match status" value="1"/>
</dbReference>
<organism evidence="2 3">
    <name type="scientific">Rhynchosporium agropyri</name>
    <dbReference type="NCBI Taxonomy" id="914238"/>
    <lineage>
        <taxon>Eukaryota</taxon>
        <taxon>Fungi</taxon>
        <taxon>Dikarya</taxon>
        <taxon>Ascomycota</taxon>
        <taxon>Pezizomycotina</taxon>
        <taxon>Leotiomycetes</taxon>
        <taxon>Helotiales</taxon>
        <taxon>Ploettnerulaceae</taxon>
        <taxon>Rhynchosporium</taxon>
    </lineage>
</organism>
<dbReference type="InterPro" id="IPR010730">
    <property type="entry name" value="HET"/>
</dbReference>
<accession>A0A1E1K209</accession>
<dbReference type="PANTHER" id="PTHR24148:SF64">
    <property type="entry name" value="HETEROKARYON INCOMPATIBILITY DOMAIN-CONTAINING PROTEIN"/>
    <property type="match status" value="1"/>
</dbReference>
<protein>
    <submittedName>
        <fullName evidence="2">Related to heterokaryon incompatibility protein</fullName>
    </submittedName>
</protein>
<feature type="domain" description="Heterokaryon incompatibility" evidence="1">
    <location>
        <begin position="116"/>
        <end position="294"/>
    </location>
</feature>